<accession>A0A8S1JAF5</accession>
<reference evidence="2" key="1">
    <citation type="submission" date="2020-12" db="EMBL/GenBank/DDBJ databases">
        <authorList>
            <person name="Iha C."/>
        </authorList>
    </citation>
    <scope>NUCLEOTIDE SEQUENCE</scope>
</reference>
<comment type="caution">
    <text evidence="2">The sequence shown here is derived from an EMBL/GenBank/DDBJ whole genome shotgun (WGS) entry which is preliminary data.</text>
</comment>
<feature type="domain" description="Tryptophan synthase beta chain-like PALP" evidence="1">
    <location>
        <begin position="3"/>
        <end position="57"/>
    </location>
</feature>
<dbReference type="InterPro" id="IPR036052">
    <property type="entry name" value="TrpB-like_PALP_sf"/>
</dbReference>
<dbReference type="Gene3D" id="3.40.50.1100">
    <property type="match status" value="1"/>
</dbReference>
<dbReference type="AlphaFoldDB" id="A0A8S1JAF5"/>
<dbReference type="PANTHER" id="PTHR10314">
    <property type="entry name" value="CYSTATHIONINE BETA-SYNTHASE"/>
    <property type="match status" value="1"/>
</dbReference>
<dbReference type="EMBL" id="CAJHUC010002594">
    <property type="protein sequence ID" value="CAD7704031.1"/>
    <property type="molecule type" value="Genomic_DNA"/>
</dbReference>
<proteinExistence type="predicted"/>
<dbReference type="InterPro" id="IPR050214">
    <property type="entry name" value="Cys_Synth/Cystath_Beta-Synth"/>
</dbReference>
<dbReference type="InterPro" id="IPR001926">
    <property type="entry name" value="TrpB-like_PALP"/>
</dbReference>
<protein>
    <recommendedName>
        <fullName evidence="1">Tryptophan synthase beta chain-like PALP domain-containing protein</fullName>
    </recommendedName>
</protein>
<gene>
    <name evidence="2" type="ORF">OSTQU699_LOCUS9388</name>
</gene>
<name>A0A8S1JAF5_9CHLO</name>
<dbReference type="OrthoDB" id="10259545at2759"/>
<keyword evidence="3" id="KW-1185">Reference proteome</keyword>
<evidence type="ECO:0000313" key="3">
    <source>
        <dbReference type="Proteomes" id="UP000708148"/>
    </source>
</evidence>
<feature type="non-terminal residue" evidence="2">
    <location>
        <position position="1"/>
    </location>
</feature>
<evidence type="ECO:0000313" key="2">
    <source>
        <dbReference type="EMBL" id="CAD7704031.1"/>
    </source>
</evidence>
<organism evidence="2 3">
    <name type="scientific">Ostreobium quekettii</name>
    <dbReference type="NCBI Taxonomy" id="121088"/>
    <lineage>
        <taxon>Eukaryota</taxon>
        <taxon>Viridiplantae</taxon>
        <taxon>Chlorophyta</taxon>
        <taxon>core chlorophytes</taxon>
        <taxon>Ulvophyceae</taxon>
        <taxon>TCBD clade</taxon>
        <taxon>Bryopsidales</taxon>
        <taxon>Ostreobineae</taxon>
        <taxon>Ostreobiaceae</taxon>
        <taxon>Ostreobium</taxon>
    </lineage>
</organism>
<dbReference type="Pfam" id="PF00291">
    <property type="entry name" value="PALP"/>
    <property type="match status" value="1"/>
</dbReference>
<sequence length="90" mass="9305">VNGAVRCSDREAVEMAQHLIRNDGLFVGSSAAVNCVGAAKVARSLGPGSVVVTILCDGGHRHLSKFHSPAYLAGVDLTPRATGSDLSFLE</sequence>
<dbReference type="SUPFAM" id="SSF53686">
    <property type="entry name" value="Tryptophan synthase beta subunit-like PLP-dependent enzymes"/>
    <property type="match status" value="1"/>
</dbReference>
<dbReference type="Proteomes" id="UP000708148">
    <property type="component" value="Unassembled WGS sequence"/>
</dbReference>
<evidence type="ECO:0000259" key="1">
    <source>
        <dbReference type="Pfam" id="PF00291"/>
    </source>
</evidence>